<dbReference type="InterPro" id="IPR000727">
    <property type="entry name" value="T_SNARE_dom"/>
</dbReference>
<evidence type="ECO:0000256" key="1">
    <source>
        <dbReference type="ARBA" id="ARBA00004377"/>
    </source>
</evidence>
<proteinExistence type="inferred from homology"/>
<dbReference type="InterPro" id="IPR009386">
    <property type="entry name" value="ZapG-like"/>
</dbReference>
<comment type="similarity">
    <text evidence="10">Belongs to the methyl-accepting chemotaxis (MCP) protein family.</text>
</comment>
<evidence type="ECO:0000256" key="13">
    <source>
        <dbReference type="ARBA" id="ARBA00035727"/>
    </source>
</evidence>
<dbReference type="AlphaFoldDB" id="A0A1Y5DWJ3"/>
<feature type="domain" description="T-SNARE coiled-coil homology" evidence="16">
    <location>
        <begin position="25"/>
        <end position="87"/>
    </location>
</feature>
<dbReference type="PROSITE" id="PS50192">
    <property type="entry name" value="T_SNARE"/>
    <property type="match status" value="1"/>
</dbReference>
<evidence type="ECO:0000256" key="9">
    <source>
        <dbReference type="ARBA" id="ARBA00023306"/>
    </source>
</evidence>
<dbReference type="EMBL" id="MAAF01000120">
    <property type="protein sequence ID" value="OUR74908.1"/>
    <property type="molecule type" value="Genomic_DNA"/>
</dbReference>
<evidence type="ECO:0000256" key="6">
    <source>
        <dbReference type="ARBA" id="ARBA00022960"/>
    </source>
</evidence>
<evidence type="ECO:0000256" key="8">
    <source>
        <dbReference type="ARBA" id="ARBA00023136"/>
    </source>
</evidence>
<keyword evidence="3" id="KW-0997">Cell inner membrane</keyword>
<comment type="caution">
    <text evidence="17">The sequence shown here is derived from an EMBL/GenBank/DDBJ whole genome shotgun (WGS) entry which is preliminary data.</text>
</comment>
<keyword evidence="5 15" id="KW-0812">Transmembrane</keyword>
<dbReference type="PANTHER" id="PTHR39579">
    <property type="entry name" value="INNER MEMBRANE PROTEIN YHCB"/>
    <property type="match status" value="1"/>
</dbReference>
<reference evidence="18" key="1">
    <citation type="journal article" date="2017" name="Proc. Natl. Acad. Sci. U.S.A.">
        <title>Simulation of Deepwater Horizon oil plume reveals substrate specialization within a complex community of hydrocarbon degraders.</title>
        <authorList>
            <person name="Hu P."/>
            <person name="Dubinsky E.A."/>
            <person name="Probst A.J."/>
            <person name="Wang J."/>
            <person name="Sieber C.M.K."/>
            <person name="Tom L.M."/>
            <person name="Gardinali P."/>
            <person name="Banfield J.F."/>
            <person name="Atlas R.M."/>
            <person name="Andersen G.L."/>
        </authorList>
    </citation>
    <scope>NUCLEOTIDE SEQUENCE [LARGE SCALE GENOMIC DNA]</scope>
</reference>
<evidence type="ECO:0000256" key="11">
    <source>
        <dbReference type="ARBA" id="ARBA00035657"/>
    </source>
</evidence>
<evidence type="ECO:0000256" key="2">
    <source>
        <dbReference type="ARBA" id="ARBA00022475"/>
    </source>
</evidence>
<evidence type="ECO:0000256" key="14">
    <source>
        <dbReference type="SAM" id="Coils"/>
    </source>
</evidence>
<comment type="similarity">
    <text evidence="11">Belongs to the ZapG family.</text>
</comment>
<evidence type="ECO:0000313" key="18">
    <source>
        <dbReference type="Proteomes" id="UP000243053"/>
    </source>
</evidence>
<dbReference type="GO" id="GO:0008360">
    <property type="term" value="P:regulation of cell shape"/>
    <property type="evidence" value="ECO:0007669"/>
    <property type="project" value="UniProtKB-KW"/>
</dbReference>
<keyword evidence="8 15" id="KW-0472">Membrane</keyword>
<evidence type="ECO:0000256" key="12">
    <source>
        <dbReference type="ARBA" id="ARBA00035703"/>
    </source>
</evidence>
<dbReference type="GO" id="GO:0005886">
    <property type="term" value="C:plasma membrane"/>
    <property type="evidence" value="ECO:0007669"/>
    <property type="project" value="UniProtKB-SubCell"/>
</dbReference>
<dbReference type="GO" id="GO:0051301">
    <property type="term" value="P:cell division"/>
    <property type="evidence" value="ECO:0007669"/>
    <property type="project" value="UniProtKB-KW"/>
</dbReference>
<evidence type="ECO:0000256" key="10">
    <source>
        <dbReference type="ARBA" id="ARBA00029447"/>
    </source>
</evidence>
<feature type="transmembrane region" description="Helical" evidence="15">
    <location>
        <begin position="6"/>
        <end position="24"/>
    </location>
</feature>
<dbReference type="Pfam" id="PF06295">
    <property type="entry name" value="ZapG-like"/>
    <property type="match status" value="1"/>
</dbReference>
<name>A0A1Y5DWJ3_COLPS</name>
<dbReference type="PANTHER" id="PTHR39579:SF1">
    <property type="entry name" value="INNER MEMBRANE PROTEIN YHCB"/>
    <property type="match status" value="1"/>
</dbReference>
<comment type="subcellular location">
    <subcellularLocation>
        <location evidence="1">Cell inner membrane</location>
        <topology evidence="1">Single-pass membrane protein</topology>
    </subcellularLocation>
</comment>
<evidence type="ECO:0000256" key="4">
    <source>
        <dbReference type="ARBA" id="ARBA00022618"/>
    </source>
</evidence>
<keyword evidence="14" id="KW-0175">Coiled coil</keyword>
<sequence length="151" mass="16496">MNVVIALVIFIIGGIGGFFANRLLSNTSQEQRKLTEQVNKSEAALDQYKLDVADHLESSAKLLDQMNSTCQTAMKQMQESTQLLQKATTVEVEGMPFFSAETQQQLAQTATLRHQKRATEAAGAITEAPLDYSGNPSGLFADQKQKVTTTV</sequence>
<gene>
    <name evidence="17" type="ORF">A9Q75_19395</name>
</gene>
<evidence type="ECO:0000313" key="17">
    <source>
        <dbReference type="EMBL" id="OUR74908.1"/>
    </source>
</evidence>
<evidence type="ECO:0000256" key="15">
    <source>
        <dbReference type="SAM" id="Phobius"/>
    </source>
</evidence>
<organism evidence="17 18">
    <name type="scientific">Colwellia psychrerythraea</name>
    <name type="common">Vibrio psychroerythus</name>
    <dbReference type="NCBI Taxonomy" id="28229"/>
    <lineage>
        <taxon>Bacteria</taxon>
        <taxon>Pseudomonadati</taxon>
        <taxon>Pseudomonadota</taxon>
        <taxon>Gammaproteobacteria</taxon>
        <taxon>Alteromonadales</taxon>
        <taxon>Colwelliaceae</taxon>
        <taxon>Colwellia</taxon>
    </lineage>
</organism>
<feature type="coiled-coil region" evidence="14">
    <location>
        <begin position="24"/>
        <end position="51"/>
    </location>
</feature>
<dbReference type="Proteomes" id="UP000243053">
    <property type="component" value="Unassembled WGS sequence"/>
</dbReference>
<keyword evidence="9" id="KW-0131">Cell cycle</keyword>
<evidence type="ECO:0000259" key="16">
    <source>
        <dbReference type="PROSITE" id="PS50192"/>
    </source>
</evidence>
<keyword evidence="6" id="KW-0133">Cell shape</keyword>
<evidence type="ECO:0000256" key="5">
    <source>
        <dbReference type="ARBA" id="ARBA00022692"/>
    </source>
</evidence>
<keyword evidence="7 15" id="KW-1133">Transmembrane helix</keyword>
<keyword evidence="2" id="KW-1003">Cell membrane</keyword>
<keyword evidence="4" id="KW-0132">Cell division</keyword>
<accession>A0A1Y5DWJ3</accession>
<protein>
    <recommendedName>
        <fullName evidence="12">Z-ring associated protein G</fullName>
    </recommendedName>
    <alternativeName>
        <fullName evidence="13">Cell division protein ZapG</fullName>
    </alternativeName>
</protein>
<evidence type="ECO:0000256" key="7">
    <source>
        <dbReference type="ARBA" id="ARBA00022989"/>
    </source>
</evidence>
<evidence type="ECO:0000256" key="3">
    <source>
        <dbReference type="ARBA" id="ARBA00022519"/>
    </source>
</evidence>